<dbReference type="InterPro" id="IPR027417">
    <property type="entry name" value="P-loop_NTPase"/>
</dbReference>
<feature type="region of interest" description="Disordered" evidence="1">
    <location>
        <begin position="133"/>
        <end position="175"/>
    </location>
</feature>
<evidence type="ECO:0000256" key="1">
    <source>
        <dbReference type="SAM" id="MobiDB-lite"/>
    </source>
</evidence>
<dbReference type="GO" id="GO:0006281">
    <property type="term" value="P:DNA repair"/>
    <property type="evidence" value="ECO:0007669"/>
    <property type="project" value="TreeGrafter"/>
</dbReference>
<dbReference type="Gene3D" id="3.40.50.300">
    <property type="entry name" value="P-loop containing nucleotide triphosphate hydrolases"/>
    <property type="match status" value="1"/>
</dbReference>
<dbReference type="EMBL" id="BAABME010003836">
    <property type="protein sequence ID" value="GAA0160291.1"/>
    <property type="molecule type" value="Genomic_DNA"/>
</dbReference>
<organism evidence="2 3">
    <name type="scientific">Lithospermum erythrorhizon</name>
    <name type="common">Purple gromwell</name>
    <name type="synonym">Lithospermum officinale var. erythrorhizon</name>
    <dbReference type="NCBI Taxonomy" id="34254"/>
    <lineage>
        <taxon>Eukaryota</taxon>
        <taxon>Viridiplantae</taxon>
        <taxon>Streptophyta</taxon>
        <taxon>Embryophyta</taxon>
        <taxon>Tracheophyta</taxon>
        <taxon>Spermatophyta</taxon>
        <taxon>Magnoliopsida</taxon>
        <taxon>eudicotyledons</taxon>
        <taxon>Gunneridae</taxon>
        <taxon>Pentapetalae</taxon>
        <taxon>asterids</taxon>
        <taxon>lamiids</taxon>
        <taxon>Boraginales</taxon>
        <taxon>Boraginaceae</taxon>
        <taxon>Boraginoideae</taxon>
        <taxon>Lithospermeae</taxon>
        <taxon>Lithospermum</taxon>
    </lineage>
</organism>
<dbReference type="PANTHER" id="PTHR11669:SF52">
    <property type="entry name" value="OS10G0574500 PROTEIN"/>
    <property type="match status" value="1"/>
</dbReference>
<proteinExistence type="predicted"/>
<dbReference type="AlphaFoldDB" id="A0AAV3QAS0"/>
<dbReference type="GO" id="GO:0003677">
    <property type="term" value="F:DNA binding"/>
    <property type="evidence" value="ECO:0007669"/>
    <property type="project" value="InterPro"/>
</dbReference>
<reference evidence="2 3" key="1">
    <citation type="submission" date="2024-01" db="EMBL/GenBank/DDBJ databases">
        <title>The complete chloroplast genome sequence of Lithospermum erythrorhizon: insights into the phylogenetic relationship among Boraginaceae species and the maternal lineages of purple gromwells.</title>
        <authorList>
            <person name="Okada T."/>
            <person name="Watanabe K."/>
        </authorList>
    </citation>
    <scope>NUCLEOTIDE SEQUENCE [LARGE SCALE GENOMIC DNA]</scope>
</reference>
<protein>
    <submittedName>
        <fullName evidence="2">DNA-directed DNA polymerase</fullName>
    </submittedName>
</protein>
<keyword evidence="2" id="KW-0239">DNA-directed DNA polymerase</keyword>
<dbReference type="SUPFAM" id="SSF48019">
    <property type="entry name" value="post-AAA+ oligomerization domain-like"/>
    <property type="match status" value="1"/>
</dbReference>
<feature type="region of interest" description="Disordered" evidence="1">
    <location>
        <begin position="1"/>
        <end position="73"/>
    </location>
</feature>
<dbReference type="Pfam" id="PF21960">
    <property type="entry name" value="RCF1-5-like_lid"/>
    <property type="match status" value="1"/>
</dbReference>
<keyword evidence="2" id="KW-0808">Transferase</keyword>
<keyword evidence="2" id="KW-0548">Nucleotidyltransferase</keyword>
<dbReference type="PANTHER" id="PTHR11669">
    <property type="entry name" value="REPLICATION FACTOR C / DNA POLYMERASE III GAMMA-TAU SUBUNIT"/>
    <property type="match status" value="1"/>
</dbReference>
<feature type="compositionally biased region" description="Polar residues" evidence="1">
    <location>
        <begin position="24"/>
        <end position="38"/>
    </location>
</feature>
<dbReference type="Gene3D" id="1.10.8.60">
    <property type="match status" value="1"/>
</dbReference>
<dbReference type="GO" id="GO:0003689">
    <property type="term" value="F:DNA clamp loader activity"/>
    <property type="evidence" value="ECO:0007669"/>
    <property type="project" value="TreeGrafter"/>
</dbReference>
<comment type="caution">
    <text evidence="2">The sequence shown here is derived from an EMBL/GenBank/DDBJ whole genome shotgun (WGS) entry which is preliminary data.</text>
</comment>
<dbReference type="GO" id="GO:0005663">
    <property type="term" value="C:DNA replication factor C complex"/>
    <property type="evidence" value="ECO:0007669"/>
    <property type="project" value="TreeGrafter"/>
</dbReference>
<evidence type="ECO:0000313" key="2">
    <source>
        <dbReference type="EMBL" id="GAA0160291.1"/>
    </source>
</evidence>
<feature type="compositionally biased region" description="Basic and acidic residues" evidence="1">
    <location>
        <begin position="138"/>
        <end position="159"/>
    </location>
</feature>
<feature type="compositionally biased region" description="Polar residues" evidence="1">
    <location>
        <begin position="161"/>
        <end position="173"/>
    </location>
</feature>
<dbReference type="FunFam" id="1.10.8.60:FF:000030">
    <property type="entry name" value="replication factor C subunit 3"/>
    <property type="match status" value="1"/>
</dbReference>
<dbReference type="GO" id="GO:0006261">
    <property type="term" value="P:DNA-templated DNA replication"/>
    <property type="evidence" value="ECO:0007669"/>
    <property type="project" value="TreeGrafter"/>
</dbReference>
<dbReference type="GO" id="GO:0005634">
    <property type="term" value="C:nucleus"/>
    <property type="evidence" value="ECO:0007669"/>
    <property type="project" value="TreeGrafter"/>
</dbReference>
<dbReference type="InterPro" id="IPR050238">
    <property type="entry name" value="DNA_Rep/Repair_Clamp_Loader"/>
</dbReference>
<dbReference type="Proteomes" id="UP001454036">
    <property type="component" value="Unassembled WGS sequence"/>
</dbReference>
<dbReference type="SUPFAM" id="SSF52540">
    <property type="entry name" value="P-loop containing nucleoside triphosphate hydrolases"/>
    <property type="match status" value="1"/>
</dbReference>
<feature type="compositionally biased region" description="Basic and acidic residues" evidence="1">
    <location>
        <begin position="64"/>
        <end position="73"/>
    </location>
</feature>
<dbReference type="GO" id="GO:0003887">
    <property type="term" value="F:DNA-directed DNA polymerase activity"/>
    <property type="evidence" value="ECO:0007669"/>
    <property type="project" value="UniProtKB-KW"/>
</dbReference>
<dbReference type="Gene3D" id="1.20.272.10">
    <property type="match status" value="1"/>
</dbReference>
<evidence type="ECO:0000313" key="3">
    <source>
        <dbReference type="Proteomes" id="UP001454036"/>
    </source>
</evidence>
<sequence length="715" mass="81236">MPSPSVPPLKSVMDIPEIEETHRSPQSRSSHLADSSIKQWPKKLGEVIARKGGSSKKNPQLTEESLRAFNEENEDKRYAYSSPYYRGLTDFSLVISRQKDQVNHEQNYAPSIISSTSSKASFVSRVHEWGTSCFSPRGGERRSSSRSPRDKIPPEKFRDTLSGSSRTKESVSVTRMDDCIKTDPELDVIDIKPDTTSSESSGKRKFSITRPATPFRKAGADLEVEHDESPITYTTENSSFAKHVDSTLKEEVDTETKDYTIALLNTQKPLREKESEAPQLVKPSLSPVLAQAPKPEPAPANKELQPLLLPHSLILTSSLTPAEKVTNKETCKTDSERIFVWADKCRPTYLKDFLCNSSKALELQDWARMRQCNHFIFEGSPGVGKRTMIWALLREIFDNTNLQASEEKKEFHLKGESVGSIFAKVKISKNHVEVNLSELRGYEKDVIVQLINEKVNNGLPESYDNCRVIILYGADKLSSDAMVYIKWLLERYKGQNKIFFCCSDASKLEAVKPICKVVQLLRPSIKEIVGVLQFIAAEEGINLPHQLAVTIANNSKNNLRQAIRSFEATWHFNSSLKEDQEILTGWEDVISNVAANIIDEQSPRQLFIIRGKLQNLIEHNVSPEFIFTMLVDELKKKVGEELQQQIDKIHRKYNAHDEDHCKRDDDPVRNTIHQFMKIEEFIAKFMSWYKSSLLSSAPKMQEVENIDLSFRSRIA</sequence>
<feature type="region of interest" description="Disordered" evidence="1">
    <location>
        <begin position="270"/>
        <end position="300"/>
    </location>
</feature>
<keyword evidence="3" id="KW-1185">Reference proteome</keyword>
<accession>A0AAV3QAS0</accession>
<name>A0AAV3QAS0_LITER</name>
<gene>
    <name evidence="2" type="ORF">LIER_16876</name>
</gene>
<dbReference type="InterPro" id="IPR008921">
    <property type="entry name" value="DNA_pol3_clamp-load_cplx_C"/>
</dbReference>